<organism evidence="1">
    <name type="scientific">Arundo donax</name>
    <name type="common">Giant reed</name>
    <name type="synonym">Donax arundinaceus</name>
    <dbReference type="NCBI Taxonomy" id="35708"/>
    <lineage>
        <taxon>Eukaryota</taxon>
        <taxon>Viridiplantae</taxon>
        <taxon>Streptophyta</taxon>
        <taxon>Embryophyta</taxon>
        <taxon>Tracheophyta</taxon>
        <taxon>Spermatophyta</taxon>
        <taxon>Magnoliopsida</taxon>
        <taxon>Liliopsida</taxon>
        <taxon>Poales</taxon>
        <taxon>Poaceae</taxon>
        <taxon>PACMAD clade</taxon>
        <taxon>Arundinoideae</taxon>
        <taxon>Arundineae</taxon>
        <taxon>Arundo</taxon>
    </lineage>
</organism>
<dbReference type="AlphaFoldDB" id="A0A0A8XP05"/>
<dbReference type="EMBL" id="GBRH01282461">
    <property type="protein sequence ID" value="JAD15434.1"/>
    <property type="molecule type" value="Transcribed_RNA"/>
</dbReference>
<accession>A0A0A8XP05</accession>
<name>A0A0A8XP05_ARUDO</name>
<reference evidence="1" key="2">
    <citation type="journal article" date="2015" name="Data Brief">
        <title>Shoot transcriptome of the giant reed, Arundo donax.</title>
        <authorList>
            <person name="Barrero R.A."/>
            <person name="Guerrero F.D."/>
            <person name="Moolhuijzen P."/>
            <person name="Goolsby J.A."/>
            <person name="Tidwell J."/>
            <person name="Bellgard S.E."/>
            <person name="Bellgard M.I."/>
        </authorList>
    </citation>
    <scope>NUCLEOTIDE SEQUENCE</scope>
    <source>
        <tissue evidence="1">Shoot tissue taken approximately 20 cm above the soil surface</tissue>
    </source>
</reference>
<proteinExistence type="predicted"/>
<reference evidence="1" key="1">
    <citation type="submission" date="2014-09" db="EMBL/GenBank/DDBJ databases">
        <authorList>
            <person name="Magalhaes I.L.F."/>
            <person name="Oliveira U."/>
            <person name="Santos F.R."/>
            <person name="Vidigal T.H.D.A."/>
            <person name="Brescovit A.D."/>
            <person name="Santos A.J."/>
        </authorList>
    </citation>
    <scope>NUCLEOTIDE SEQUENCE</scope>
    <source>
        <tissue evidence="1">Shoot tissue taken approximately 20 cm above the soil surface</tissue>
    </source>
</reference>
<sequence length="47" mass="4722">MFISKIATTVSVAAILSGSSSIVVNVGIVNRSITKSDNLCLNGLVAG</sequence>
<protein>
    <submittedName>
        <fullName evidence="1">Uncharacterized protein</fullName>
    </submittedName>
</protein>
<evidence type="ECO:0000313" key="1">
    <source>
        <dbReference type="EMBL" id="JAD15434.1"/>
    </source>
</evidence>